<evidence type="ECO:0000313" key="3">
    <source>
        <dbReference type="EMBL" id="QUJ75495.1"/>
    </source>
</evidence>
<feature type="domain" description="ABC-type glycine betaine transport system substrate-binding" evidence="2">
    <location>
        <begin position="25"/>
        <end position="306"/>
    </location>
</feature>
<dbReference type="CDD" id="cd13642">
    <property type="entry name" value="PBP2_BCP_1"/>
    <property type="match status" value="1"/>
</dbReference>
<dbReference type="Gene3D" id="3.40.190.10">
    <property type="entry name" value="Periplasmic binding protein-like II"/>
    <property type="match status" value="1"/>
</dbReference>
<keyword evidence="1" id="KW-0732">Signal</keyword>
<dbReference type="Gene3D" id="3.40.190.100">
    <property type="entry name" value="Glycine betaine-binding periplasmic protein, domain 2"/>
    <property type="match status" value="1"/>
</dbReference>
<dbReference type="SUPFAM" id="SSF53850">
    <property type="entry name" value="Periplasmic binding protein-like II"/>
    <property type="match status" value="1"/>
</dbReference>
<gene>
    <name evidence="3" type="ORF">KDD17_11005</name>
</gene>
<dbReference type="GO" id="GO:0022857">
    <property type="term" value="F:transmembrane transporter activity"/>
    <property type="evidence" value="ECO:0007669"/>
    <property type="project" value="InterPro"/>
</dbReference>
<proteinExistence type="predicted"/>
<keyword evidence="4" id="KW-1185">Reference proteome</keyword>
<accession>A0A975JCE0</accession>
<name>A0A975JCE0_9RHOB</name>
<dbReference type="Gene3D" id="3.10.105.10">
    <property type="entry name" value="Dipeptide-binding Protein, Domain 3"/>
    <property type="match status" value="1"/>
</dbReference>
<dbReference type="EMBL" id="CP073581">
    <property type="protein sequence ID" value="QUJ75495.1"/>
    <property type="molecule type" value="Genomic_DNA"/>
</dbReference>
<dbReference type="AlphaFoldDB" id="A0A975JCE0"/>
<evidence type="ECO:0000256" key="1">
    <source>
        <dbReference type="SAM" id="SignalP"/>
    </source>
</evidence>
<dbReference type="InterPro" id="IPR007210">
    <property type="entry name" value="ABC_Gly_betaine_transp_sub-bd"/>
</dbReference>
<evidence type="ECO:0000313" key="4">
    <source>
        <dbReference type="Proteomes" id="UP000683291"/>
    </source>
</evidence>
<sequence>MNALKSTAAFAALALAATGASAQEKVTFSDLSWNGAQAIGHVLSTIIEEEMGGDAEIVSGMNQAAVIMAGMDKGDGSIDVFTDLWMPNQQALWDEYIDGLGTVKTNQPYNGTSNIYVPSYMAEKGVRSIDDLRDPEVAAMFDTDGNGKGEYWAGDVTWASTKRWQIKFKSYGLDGLWEPNIVSADTFKAGLEAAYTSEQPQLFYYWTPEAIHVKYDLTALEEPGRTDGCEDVDLDAEDWLEVSEFNCVIASNDIFVAYSASLEERNPAVAKMLSNVQFTGDEINEWIVEMFENKRDPREVAEDWIADNKETVTGWISG</sequence>
<dbReference type="Pfam" id="PF04069">
    <property type="entry name" value="OpuAC"/>
    <property type="match status" value="1"/>
</dbReference>
<protein>
    <submittedName>
        <fullName evidence="3">Glycine/betaine ABC transporter substrate-binding protein</fullName>
    </submittedName>
</protein>
<reference evidence="3" key="1">
    <citation type="submission" date="2021-04" db="EMBL/GenBank/DDBJ databases">
        <title>Complete genome sequence for Sulfitobacter sp. strain JK7-1.</title>
        <authorList>
            <person name="Park S.-J."/>
        </authorList>
    </citation>
    <scope>NUCLEOTIDE SEQUENCE</scope>
    <source>
        <strain evidence="3">JK7-1</strain>
    </source>
</reference>
<feature type="signal peptide" evidence="1">
    <location>
        <begin position="1"/>
        <end position="22"/>
    </location>
</feature>
<dbReference type="RefSeq" id="WP_212703700.1">
    <property type="nucleotide sequence ID" value="NZ_CP073581.1"/>
</dbReference>
<organism evidence="3 4">
    <name type="scientific">Sulfitobacter albidus</name>
    <dbReference type="NCBI Taxonomy" id="2829501"/>
    <lineage>
        <taxon>Bacteria</taxon>
        <taxon>Pseudomonadati</taxon>
        <taxon>Pseudomonadota</taxon>
        <taxon>Alphaproteobacteria</taxon>
        <taxon>Rhodobacterales</taxon>
        <taxon>Roseobacteraceae</taxon>
        <taxon>Sulfitobacter</taxon>
    </lineage>
</organism>
<dbReference type="Proteomes" id="UP000683291">
    <property type="component" value="Chromosome 1"/>
</dbReference>
<feature type="chain" id="PRO_5038021118" evidence="1">
    <location>
        <begin position="23"/>
        <end position="318"/>
    </location>
</feature>
<dbReference type="GO" id="GO:0043190">
    <property type="term" value="C:ATP-binding cassette (ABC) transporter complex"/>
    <property type="evidence" value="ECO:0007669"/>
    <property type="project" value="InterPro"/>
</dbReference>
<dbReference type="KEGG" id="sual:KDD17_11005"/>
<evidence type="ECO:0000259" key="2">
    <source>
        <dbReference type="Pfam" id="PF04069"/>
    </source>
</evidence>